<protein>
    <submittedName>
        <fullName evidence="5">ESX secretion-associated protein EspG</fullName>
    </submittedName>
</protein>
<proteinExistence type="inferred from homology"/>
<dbReference type="Pfam" id="PF14011">
    <property type="entry name" value="ESX-1_EspG"/>
    <property type="match status" value="1"/>
</dbReference>
<evidence type="ECO:0000256" key="2">
    <source>
        <dbReference type="ARBA" id="ARBA00006411"/>
    </source>
</evidence>
<sequence>MNPRTLGRFTPDELGVLAGLLTLARWPFPLQVRSSAPTEDALRRAELDAHERLTAGGVVRGGRVEPDLEGALRTLTRPAVQVDVSGFAGPDLADAVRILAAHTGGPGVLAHQLPGPAEHVGGDVVIAVLPRAALPAAVADALFRALPARPPGRVGPLSVARADLASPAGTSVTRSAGRSPVEGAREQLDVLARGPFTTGGQLAVSRAAPGGAEDRRCTLRWFDVDGDGRYLVDSSRGVDLTPGDEDTLTRALTAQLPR</sequence>
<comment type="similarity">
    <text evidence="2">Belongs to the EspG family.</text>
</comment>
<evidence type="ECO:0000256" key="1">
    <source>
        <dbReference type="ARBA" id="ARBA00004496"/>
    </source>
</evidence>
<evidence type="ECO:0000313" key="5">
    <source>
        <dbReference type="EMBL" id="UZJ24978.1"/>
    </source>
</evidence>
<evidence type="ECO:0000313" key="6">
    <source>
        <dbReference type="Proteomes" id="UP001164965"/>
    </source>
</evidence>
<keyword evidence="4" id="KW-0143">Chaperone</keyword>
<keyword evidence="3" id="KW-0963">Cytoplasm</keyword>
<name>A0ABY6P0C1_9NOCA</name>
<dbReference type="EMBL" id="CP110615">
    <property type="protein sequence ID" value="UZJ24978.1"/>
    <property type="molecule type" value="Genomic_DNA"/>
</dbReference>
<keyword evidence="6" id="KW-1185">Reference proteome</keyword>
<dbReference type="InterPro" id="IPR025734">
    <property type="entry name" value="EspG"/>
</dbReference>
<reference evidence="5" key="1">
    <citation type="submission" date="2022-10" db="EMBL/GenBank/DDBJ databases">
        <title>Rhodococcus sp.75.</title>
        <authorList>
            <person name="Sun M."/>
        </authorList>
    </citation>
    <scope>NUCLEOTIDE SEQUENCE</scope>
    <source>
        <strain evidence="5">75</strain>
    </source>
</reference>
<organism evidence="5 6">
    <name type="scientific">Rhodococcus antarcticus</name>
    <dbReference type="NCBI Taxonomy" id="2987751"/>
    <lineage>
        <taxon>Bacteria</taxon>
        <taxon>Bacillati</taxon>
        <taxon>Actinomycetota</taxon>
        <taxon>Actinomycetes</taxon>
        <taxon>Mycobacteriales</taxon>
        <taxon>Nocardiaceae</taxon>
        <taxon>Rhodococcus</taxon>
    </lineage>
</organism>
<dbReference type="RefSeq" id="WP_265383084.1">
    <property type="nucleotide sequence ID" value="NZ_CP110615.1"/>
</dbReference>
<gene>
    <name evidence="5" type="ORF">RHODO2019_00195</name>
</gene>
<evidence type="ECO:0000256" key="4">
    <source>
        <dbReference type="ARBA" id="ARBA00023186"/>
    </source>
</evidence>
<comment type="subcellular location">
    <subcellularLocation>
        <location evidence="1">Cytoplasm</location>
    </subcellularLocation>
</comment>
<evidence type="ECO:0000256" key="3">
    <source>
        <dbReference type="ARBA" id="ARBA00022490"/>
    </source>
</evidence>
<dbReference type="Proteomes" id="UP001164965">
    <property type="component" value="Chromosome"/>
</dbReference>
<accession>A0ABY6P0C1</accession>